<reference evidence="7" key="2">
    <citation type="submission" date="2021-03" db="UniProtKB">
        <authorList>
            <consortium name="EnsemblPlants"/>
        </authorList>
    </citation>
    <scope>IDENTIFICATION</scope>
</reference>
<dbReference type="Pfam" id="PF03171">
    <property type="entry name" value="2OG-FeII_Oxy"/>
    <property type="match status" value="1"/>
</dbReference>
<dbReference type="GO" id="GO:0016491">
    <property type="term" value="F:oxidoreductase activity"/>
    <property type="evidence" value="ECO:0007669"/>
    <property type="project" value="UniProtKB-KW"/>
</dbReference>
<evidence type="ECO:0000256" key="2">
    <source>
        <dbReference type="ARBA" id="ARBA00022723"/>
    </source>
</evidence>
<feature type="domain" description="Fe2OG dioxygenase" evidence="6">
    <location>
        <begin position="148"/>
        <end position="307"/>
    </location>
</feature>
<dbReference type="Pfam" id="PF14226">
    <property type="entry name" value="DIOX_N"/>
    <property type="match status" value="1"/>
</dbReference>
<dbReference type="InterPro" id="IPR044861">
    <property type="entry name" value="IPNS-like_FE2OG_OXY"/>
</dbReference>
<keyword evidence="4 5" id="KW-0408">Iron</keyword>
<dbReference type="Gramene" id="evm.model.06.1995">
    <property type="protein sequence ID" value="cds.evm.model.06.1995"/>
    <property type="gene ID" value="evm.TU.06.1995"/>
</dbReference>
<dbReference type="Gene3D" id="2.60.120.330">
    <property type="entry name" value="B-lactam Antibiotic, Isopenicillin N Synthase, Chain"/>
    <property type="match status" value="2"/>
</dbReference>
<keyword evidence="2 5" id="KW-0479">Metal-binding</keyword>
<dbReference type="InterPro" id="IPR027443">
    <property type="entry name" value="IPNS-like_sf"/>
</dbReference>
<accession>A0A803PWN8</accession>
<keyword evidence="5" id="KW-0560">Oxidoreductase</keyword>
<dbReference type="InterPro" id="IPR005123">
    <property type="entry name" value="Oxoglu/Fe-dep_dioxygenase_dom"/>
</dbReference>
<dbReference type="GO" id="GO:0046872">
    <property type="term" value="F:metal ion binding"/>
    <property type="evidence" value="ECO:0007669"/>
    <property type="project" value="UniProtKB-KW"/>
</dbReference>
<evidence type="ECO:0000256" key="5">
    <source>
        <dbReference type="RuleBase" id="RU003682"/>
    </source>
</evidence>
<dbReference type="InterPro" id="IPR026992">
    <property type="entry name" value="DIOX_N"/>
</dbReference>
<evidence type="ECO:0000256" key="4">
    <source>
        <dbReference type="ARBA" id="ARBA00023004"/>
    </source>
</evidence>
<reference evidence="7" key="1">
    <citation type="submission" date="2018-11" db="EMBL/GenBank/DDBJ databases">
        <authorList>
            <person name="Grassa J C."/>
        </authorList>
    </citation>
    <scope>NUCLEOTIDE SEQUENCE [LARGE SCALE GENOMIC DNA]</scope>
</reference>
<evidence type="ECO:0000259" key="6">
    <source>
        <dbReference type="PROSITE" id="PS51471"/>
    </source>
</evidence>
<evidence type="ECO:0000256" key="1">
    <source>
        <dbReference type="ARBA" id="ARBA00008056"/>
    </source>
</evidence>
<keyword evidence="8" id="KW-1185">Reference proteome</keyword>
<dbReference type="InterPro" id="IPR050295">
    <property type="entry name" value="Plant_2OG-oxidoreductases"/>
</dbReference>
<keyword evidence="3" id="KW-0847">Vitamin C</keyword>
<dbReference type="PANTHER" id="PTHR47991">
    <property type="entry name" value="OXOGLUTARATE/IRON-DEPENDENT DIOXYGENASE"/>
    <property type="match status" value="1"/>
</dbReference>
<name>A0A803PWN8_CANSA</name>
<dbReference type="AlphaFoldDB" id="A0A803PWN8"/>
<organism evidence="7 8">
    <name type="scientific">Cannabis sativa</name>
    <name type="common">Hemp</name>
    <name type="synonym">Marijuana</name>
    <dbReference type="NCBI Taxonomy" id="3483"/>
    <lineage>
        <taxon>Eukaryota</taxon>
        <taxon>Viridiplantae</taxon>
        <taxon>Streptophyta</taxon>
        <taxon>Embryophyta</taxon>
        <taxon>Tracheophyta</taxon>
        <taxon>Spermatophyta</taxon>
        <taxon>Magnoliopsida</taxon>
        <taxon>eudicotyledons</taxon>
        <taxon>Gunneridae</taxon>
        <taxon>Pentapetalae</taxon>
        <taxon>rosids</taxon>
        <taxon>fabids</taxon>
        <taxon>Rosales</taxon>
        <taxon>Cannabaceae</taxon>
        <taxon>Cannabis</taxon>
    </lineage>
</organism>
<dbReference type="PROSITE" id="PS51471">
    <property type="entry name" value="FE2OG_OXY"/>
    <property type="match status" value="1"/>
</dbReference>
<dbReference type="EMBL" id="UZAU01000619">
    <property type="status" value="NOT_ANNOTATED_CDS"/>
    <property type="molecule type" value="Genomic_DNA"/>
</dbReference>
<comment type="similarity">
    <text evidence="1 5">Belongs to the iron/ascorbate-dependent oxidoreductase family.</text>
</comment>
<sequence>MGSLLKTVQEVALEGGQVPEYFLYKDGHGGSRDVPFIDIPVVDVGLLATSSQELQKLNSALTNFGCFQAINHGMSVEYLNQLREITREFFQLPLEEKKKYLKQENDIEGYGNDNVYSDQQKGDWNDRLFLSLYPEQQRRLKLWPENPKAFRSIVLEYSEKIKSISEIILKAMARPDLIVGSKPHGDASAITFLLQDQSIDGLQILKDNQWFKAPSIPEALLVNVGDQAEFPLSFNKGKHFCYDSMVRLGLAKGRLRLSQNNLVANSNDISLKIWELDDATNDWSLVHDINIRTTWRNRLKYMLDFHPNKPNVVFLLYKSYHLYEYDIVEDNFHKVAEFPSSTPVYNHPLLHPFWPTHIPALRISCSMECPLQQRIPTVDVRRDEAKRARLIQNQ</sequence>
<evidence type="ECO:0000256" key="3">
    <source>
        <dbReference type="ARBA" id="ARBA00022896"/>
    </source>
</evidence>
<dbReference type="Proteomes" id="UP000596661">
    <property type="component" value="Chromosome 6"/>
</dbReference>
<protein>
    <recommendedName>
        <fullName evidence="6">Fe2OG dioxygenase domain-containing protein</fullName>
    </recommendedName>
</protein>
<dbReference type="GO" id="GO:0031418">
    <property type="term" value="F:L-ascorbic acid binding"/>
    <property type="evidence" value="ECO:0007669"/>
    <property type="project" value="UniProtKB-KW"/>
</dbReference>
<dbReference type="SUPFAM" id="SSF51197">
    <property type="entry name" value="Clavaminate synthase-like"/>
    <property type="match status" value="1"/>
</dbReference>
<evidence type="ECO:0000313" key="8">
    <source>
        <dbReference type="Proteomes" id="UP000596661"/>
    </source>
</evidence>
<proteinExistence type="inferred from homology"/>
<evidence type="ECO:0000313" key="7">
    <source>
        <dbReference type="EnsemblPlants" id="cds.evm.model.06.1995"/>
    </source>
</evidence>
<dbReference type="EnsemblPlants" id="evm.model.06.1995">
    <property type="protein sequence ID" value="cds.evm.model.06.1995"/>
    <property type="gene ID" value="evm.TU.06.1995"/>
</dbReference>